<proteinExistence type="predicted"/>
<gene>
    <name evidence="1" type="ordered locus">SH1014</name>
</gene>
<evidence type="ECO:0000313" key="1">
    <source>
        <dbReference type="EMBL" id="BAE04323.1"/>
    </source>
</evidence>
<protein>
    <submittedName>
        <fullName evidence="1">Uncharacterized protein</fullName>
    </submittedName>
</protein>
<dbReference type="Proteomes" id="UP000000543">
    <property type="component" value="Chromosome"/>
</dbReference>
<name>Q4L7Q2_STAHJ</name>
<dbReference type="EMBL" id="AP006716">
    <property type="protein sequence ID" value="BAE04323.1"/>
    <property type="molecule type" value="Genomic_DNA"/>
</dbReference>
<dbReference type="AlphaFoldDB" id="Q4L7Q2"/>
<reference evidence="1 2" key="1">
    <citation type="journal article" date="2005" name="J. Bacteriol.">
        <title>Whole-genome sequencing of Staphylococcus haemolyticus uncovers the extreme plasticity of its genome and the evolution of human-colonizing staphylococcal species.</title>
        <authorList>
            <person name="Takeuchi F."/>
            <person name="Watanabe S."/>
            <person name="Baba T."/>
            <person name="Yuzawa H."/>
            <person name="Ito T."/>
            <person name="Morimoto Y."/>
            <person name="Kuroda M."/>
            <person name="Cui L."/>
            <person name="Takahashi M."/>
            <person name="Ankai A."/>
            <person name="Baba S."/>
            <person name="Fukui S."/>
            <person name="Lee J.C."/>
            <person name="Hiramatsu K."/>
        </authorList>
    </citation>
    <scope>NUCLEOTIDE SEQUENCE [LARGE SCALE GENOMIC DNA]</scope>
    <source>
        <strain evidence="1 2">JCSC1435</strain>
    </source>
</reference>
<dbReference type="KEGG" id="sha:SH1014"/>
<organism evidence="1 2">
    <name type="scientific">Staphylococcus haemolyticus (strain JCSC1435)</name>
    <dbReference type="NCBI Taxonomy" id="279808"/>
    <lineage>
        <taxon>Bacteria</taxon>
        <taxon>Bacillati</taxon>
        <taxon>Bacillota</taxon>
        <taxon>Bacilli</taxon>
        <taxon>Bacillales</taxon>
        <taxon>Staphylococcaceae</taxon>
        <taxon>Staphylococcus</taxon>
    </lineage>
</organism>
<dbReference type="HOGENOM" id="CLU_3391521_0_0_9"/>
<sequence>MIIPLGMVNMLFSLNRYECLNIKILNKGRNLE</sequence>
<evidence type="ECO:0000313" key="2">
    <source>
        <dbReference type="Proteomes" id="UP000000543"/>
    </source>
</evidence>
<accession>Q4L7Q2</accession>